<dbReference type="Proteomes" id="UP001595776">
    <property type="component" value="Unassembled WGS sequence"/>
</dbReference>
<proteinExistence type="predicted"/>
<feature type="signal peptide" evidence="2">
    <location>
        <begin position="1"/>
        <end position="23"/>
    </location>
</feature>
<dbReference type="InterPro" id="IPR011250">
    <property type="entry name" value="OMP/PagP_B-barrel"/>
</dbReference>
<evidence type="ECO:0000256" key="2">
    <source>
        <dbReference type="SAM" id="SignalP"/>
    </source>
</evidence>
<name>A0ABV8U753_9PROT</name>
<keyword evidence="5" id="KW-1185">Reference proteome</keyword>
<dbReference type="EMBL" id="JBHSCR010000002">
    <property type="protein sequence ID" value="MFC4347018.1"/>
    <property type="molecule type" value="Genomic_DNA"/>
</dbReference>
<dbReference type="SUPFAM" id="SSF56925">
    <property type="entry name" value="OMPA-like"/>
    <property type="match status" value="1"/>
</dbReference>
<evidence type="ECO:0000313" key="5">
    <source>
        <dbReference type="Proteomes" id="UP001595776"/>
    </source>
</evidence>
<evidence type="ECO:0000313" key="4">
    <source>
        <dbReference type="EMBL" id="MFC4347018.1"/>
    </source>
</evidence>
<dbReference type="InterPro" id="IPR027385">
    <property type="entry name" value="Beta-barrel_OMP"/>
</dbReference>
<comment type="caution">
    <text evidence="4">The sequence shown here is derived from an EMBL/GenBank/DDBJ whole genome shotgun (WGS) entry which is preliminary data.</text>
</comment>
<evidence type="ECO:0000256" key="1">
    <source>
        <dbReference type="ARBA" id="ARBA00022729"/>
    </source>
</evidence>
<keyword evidence="1 2" id="KW-0732">Signal</keyword>
<gene>
    <name evidence="4" type="ORF">ACFO5Q_04100</name>
</gene>
<feature type="chain" id="PRO_5045495661" evidence="2">
    <location>
        <begin position="24"/>
        <end position="184"/>
    </location>
</feature>
<organism evidence="4 5">
    <name type="scientific">Kordiimonas lipolytica</name>
    <dbReference type="NCBI Taxonomy" id="1662421"/>
    <lineage>
        <taxon>Bacteria</taxon>
        <taxon>Pseudomonadati</taxon>
        <taxon>Pseudomonadota</taxon>
        <taxon>Alphaproteobacteria</taxon>
        <taxon>Kordiimonadales</taxon>
        <taxon>Kordiimonadaceae</taxon>
        <taxon>Kordiimonas</taxon>
    </lineage>
</organism>
<dbReference type="RefSeq" id="WP_068147465.1">
    <property type="nucleotide sequence ID" value="NZ_JBHSCR010000002.1"/>
</dbReference>
<accession>A0ABV8U753</accession>
<protein>
    <submittedName>
        <fullName evidence="4">Outer membrane protein</fullName>
    </submittedName>
</protein>
<dbReference type="Gene3D" id="2.40.160.20">
    <property type="match status" value="1"/>
</dbReference>
<feature type="domain" description="Outer membrane protein beta-barrel" evidence="3">
    <location>
        <begin position="13"/>
        <end position="171"/>
    </location>
</feature>
<reference evidence="5" key="1">
    <citation type="journal article" date="2019" name="Int. J. Syst. Evol. Microbiol.">
        <title>The Global Catalogue of Microorganisms (GCM) 10K type strain sequencing project: providing services to taxonomists for standard genome sequencing and annotation.</title>
        <authorList>
            <consortium name="The Broad Institute Genomics Platform"/>
            <consortium name="The Broad Institute Genome Sequencing Center for Infectious Disease"/>
            <person name="Wu L."/>
            <person name="Ma J."/>
        </authorList>
    </citation>
    <scope>NUCLEOTIDE SEQUENCE [LARGE SCALE GENOMIC DNA]</scope>
    <source>
        <strain evidence="5">CGMCC 1.15304</strain>
    </source>
</reference>
<evidence type="ECO:0000259" key="3">
    <source>
        <dbReference type="Pfam" id="PF13505"/>
    </source>
</evidence>
<sequence length="184" mass="19621">MKFSKTILGVVAASTLMTAAASAADGEKKFDGAYAGIEAGVDWTKLAGDAKRDRSLYYGGVIGFRNQMDNNFVVGLEGTFGDTGYNNHATGLKSEYEWGASLTLGQAFGSDGANLIYGKAGFVRTRFDPTTAEGDAFNDDGWRFGGGYERALSESLSFRVGADYTTYGNDKSAWTTKAGLIARF</sequence>
<dbReference type="Pfam" id="PF13505">
    <property type="entry name" value="OMP_b-brl"/>
    <property type="match status" value="1"/>
</dbReference>